<reference evidence="1 2" key="1">
    <citation type="submission" date="2024-03" db="EMBL/GenBank/DDBJ databases">
        <authorList>
            <person name="Gkanogiannis A."/>
            <person name="Becerra Lopez-Lavalle L."/>
        </authorList>
    </citation>
    <scope>NUCLEOTIDE SEQUENCE [LARGE SCALE GENOMIC DNA]</scope>
</reference>
<dbReference type="EMBL" id="OZ021738">
    <property type="protein sequence ID" value="CAK9320492.1"/>
    <property type="molecule type" value="Genomic_DNA"/>
</dbReference>
<protein>
    <submittedName>
        <fullName evidence="1">Uncharacterized protein</fullName>
    </submittedName>
</protein>
<name>A0ABP0YJ42_9ROSI</name>
<gene>
    <name evidence="1" type="ORF">CITCOLO1_LOCUS12540</name>
</gene>
<evidence type="ECO:0000313" key="2">
    <source>
        <dbReference type="Proteomes" id="UP001642487"/>
    </source>
</evidence>
<organism evidence="1 2">
    <name type="scientific">Citrullus colocynthis</name>
    <name type="common">colocynth</name>
    <dbReference type="NCBI Taxonomy" id="252529"/>
    <lineage>
        <taxon>Eukaryota</taxon>
        <taxon>Viridiplantae</taxon>
        <taxon>Streptophyta</taxon>
        <taxon>Embryophyta</taxon>
        <taxon>Tracheophyta</taxon>
        <taxon>Spermatophyta</taxon>
        <taxon>Magnoliopsida</taxon>
        <taxon>eudicotyledons</taxon>
        <taxon>Gunneridae</taxon>
        <taxon>Pentapetalae</taxon>
        <taxon>rosids</taxon>
        <taxon>fabids</taxon>
        <taxon>Cucurbitales</taxon>
        <taxon>Cucurbitaceae</taxon>
        <taxon>Benincaseae</taxon>
        <taxon>Citrullus</taxon>
    </lineage>
</organism>
<proteinExistence type="predicted"/>
<sequence>MPKSSTTIWFYHYVRNSLLIFQTSTTETYNIVMLVDHPMKQLQVCKFLNRPITPELLLFLQLRQLLLPFFQLGNICRVMFLYLEENSVLSLNLLHTYFIWQCHREAKQEVDVILLSAKK</sequence>
<keyword evidence="2" id="KW-1185">Reference proteome</keyword>
<evidence type="ECO:0000313" key="1">
    <source>
        <dbReference type="EMBL" id="CAK9320492.1"/>
    </source>
</evidence>
<accession>A0ABP0YJ42</accession>
<dbReference type="Proteomes" id="UP001642487">
    <property type="component" value="Chromosome 4"/>
</dbReference>